<protein>
    <recommendedName>
        <fullName evidence="2">GGDEF domain-containing protein</fullName>
    </recommendedName>
</protein>
<name>A0A246J8I0_9BURK</name>
<keyword evidence="4" id="KW-1185">Reference proteome</keyword>
<feature type="compositionally biased region" description="Basic and acidic residues" evidence="1">
    <location>
        <begin position="82"/>
        <end position="92"/>
    </location>
</feature>
<accession>A0A246J8I0</accession>
<evidence type="ECO:0000256" key="1">
    <source>
        <dbReference type="SAM" id="MobiDB-lite"/>
    </source>
</evidence>
<reference evidence="3 4" key="1">
    <citation type="journal article" date="2008" name="Int. J. Syst. Evol. Microbiol.">
        <title>Description of Roseateles aquatilis sp. nov. and Roseateles terrae sp. nov., in the class Betaproteobacteria, and emended description of the genus Roseateles.</title>
        <authorList>
            <person name="Gomila M."/>
            <person name="Bowien B."/>
            <person name="Falsen E."/>
            <person name="Moore E.R."/>
            <person name="Lalucat J."/>
        </authorList>
    </citation>
    <scope>NUCLEOTIDE SEQUENCE [LARGE SCALE GENOMIC DNA]</scope>
    <source>
        <strain evidence="3 4">CCUG 48205</strain>
    </source>
</reference>
<dbReference type="Pfam" id="PF00990">
    <property type="entry name" value="GGDEF"/>
    <property type="match status" value="1"/>
</dbReference>
<dbReference type="AlphaFoldDB" id="A0A246J8I0"/>
<dbReference type="InterPro" id="IPR043128">
    <property type="entry name" value="Rev_trsase/Diguanyl_cyclase"/>
</dbReference>
<feature type="region of interest" description="Disordered" evidence="1">
    <location>
        <begin position="69"/>
        <end position="92"/>
    </location>
</feature>
<evidence type="ECO:0000313" key="4">
    <source>
        <dbReference type="Proteomes" id="UP000197468"/>
    </source>
</evidence>
<dbReference type="InterPro" id="IPR029787">
    <property type="entry name" value="Nucleotide_cyclase"/>
</dbReference>
<dbReference type="SUPFAM" id="SSF55073">
    <property type="entry name" value="Nucleotide cyclase"/>
    <property type="match status" value="1"/>
</dbReference>
<dbReference type="OrthoDB" id="9759607at2"/>
<dbReference type="Proteomes" id="UP000197468">
    <property type="component" value="Unassembled WGS sequence"/>
</dbReference>
<feature type="domain" description="GGDEF" evidence="2">
    <location>
        <begin position="9"/>
        <end position="64"/>
    </location>
</feature>
<dbReference type="EMBL" id="NIOF01000006">
    <property type="protein sequence ID" value="OWQ88944.1"/>
    <property type="molecule type" value="Genomic_DNA"/>
</dbReference>
<organism evidence="3 4">
    <name type="scientific">Roseateles aquatilis</name>
    <dbReference type="NCBI Taxonomy" id="431061"/>
    <lineage>
        <taxon>Bacteria</taxon>
        <taxon>Pseudomonadati</taxon>
        <taxon>Pseudomonadota</taxon>
        <taxon>Betaproteobacteria</taxon>
        <taxon>Burkholderiales</taxon>
        <taxon>Sphaerotilaceae</taxon>
        <taxon>Roseateles</taxon>
    </lineage>
</organism>
<proteinExistence type="predicted"/>
<evidence type="ECO:0000313" key="3">
    <source>
        <dbReference type="EMBL" id="OWQ88944.1"/>
    </source>
</evidence>
<dbReference type="InterPro" id="IPR000160">
    <property type="entry name" value="GGDEF_dom"/>
</dbReference>
<dbReference type="PANTHER" id="PTHR46663:SF2">
    <property type="entry name" value="GGDEF DOMAIN-CONTAINING PROTEIN"/>
    <property type="match status" value="1"/>
</dbReference>
<gene>
    <name evidence="3" type="ORF">CDN99_15870</name>
</gene>
<dbReference type="PANTHER" id="PTHR46663">
    <property type="entry name" value="DIGUANYLATE CYCLASE DGCT-RELATED"/>
    <property type="match status" value="1"/>
</dbReference>
<sequence length="92" mass="9917">MSGHRNADAAVARVKAALTNPFAMMGGHRVPISSSFGYALSSEHGSTADELLRHADRLMYDAKRGDIEQRIASDQRTSNGAEKSRSLQEAEG</sequence>
<dbReference type="Gene3D" id="3.30.70.270">
    <property type="match status" value="1"/>
</dbReference>
<dbReference type="InterPro" id="IPR052163">
    <property type="entry name" value="DGC-Regulatory_Protein"/>
</dbReference>
<comment type="caution">
    <text evidence="3">The sequence shown here is derived from an EMBL/GenBank/DDBJ whole genome shotgun (WGS) entry which is preliminary data.</text>
</comment>
<evidence type="ECO:0000259" key="2">
    <source>
        <dbReference type="Pfam" id="PF00990"/>
    </source>
</evidence>